<protein>
    <submittedName>
        <fullName evidence="2">Uncharacterized protein</fullName>
    </submittedName>
</protein>
<evidence type="ECO:0000313" key="2">
    <source>
        <dbReference type="EMBL" id="CAC5422121.1"/>
    </source>
</evidence>
<feature type="compositionally biased region" description="Basic residues" evidence="1">
    <location>
        <begin position="402"/>
        <end position="411"/>
    </location>
</feature>
<name>A0A6J8ESI6_MYTCO</name>
<reference evidence="2 3" key="1">
    <citation type="submission" date="2020-06" db="EMBL/GenBank/DDBJ databases">
        <authorList>
            <person name="Li R."/>
            <person name="Bekaert M."/>
        </authorList>
    </citation>
    <scope>NUCLEOTIDE SEQUENCE [LARGE SCALE GENOMIC DNA]</scope>
    <source>
        <strain evidence="3">wild</strain>
    </source>
</reference>
<gene>
    <name evidence="2" type="ORF">MCOR_54192</name>
</gene>
<feature type="compositionally biased region" description="Basic residues" evidence="1">
    <location>
        <begin position="419"/>
        <end position="429"/>
    </location>
</feature>
<feature type="region of interest" description="Disordered" evidence="1">
    <location>
        <begin position="394"/>
        <end position="432"/>
    </location>
</feature>
<sequence>MLVRRSFPTIDAATHRTLSVEYMLRGLTGQSIAIELLTKRITSMTEAIHQVTLYETYRRGNRDRNIRQLSTQDTIDSNECEDDVEIRNVRGKRYVTEERLTQFERGMKDSITKSITQSVGEIIQKEMSKYYKPDVNQQVEIAGQVTAPKRLEKLITGNTVEIKDTSISTVKYTYDDDEFDIFDQDLSLDLLFENIEEVQKSAPRKVSGSAKPSHEIEENIIIDRFAAATITVPLVISKVETEAVINAGIVIAAGEGENGEGKLDILAWHENKEEINIPESLIQSSEIVQISNVVNDGIQTNKANIQMMPEILEDWYIHDIHVRSSKNLANEGESSQLLLIDQDEIVAFKTEVEQKLKRVLENAEHRTKDFLKDWRKKKKRPEEDTRKIEIMKDLKTNEETRRGHRKKGHHKKLEEKKEKTRRKDRRKVPKEKNHNSISTIFTLFICIVVAFD</sequence>
<evidence type="ECO:0000256" key="1">
    <source>
        <dbReference type="SAM" id="MobiDB-lite"/>
    </source>
</evidence>
<evidence type="ECO:0000313" key="3">
    <source>
        <dbReference type="Proteomes" id="UP000507470"/>
    </source>
</evidence>
<dbReference type="Proteomes" id="UP000507470">
    <property type="component" value="Unassembled WGS sequence"/>
</dbReference>
<dbReference type="AlphaFoldDB" id="A0A6J8ESI6"/>
<keyword evidence="3" id="KW-1185">Reference proteome</keyword>
<dbReference type="EMBL" id="CACVKT020009520">
    <property type="protein sequence ID" value="CAC5422121.1"/>
    <property type="molecule type" value="Genomic_DNA"/>
</dbReference>
<organism evidence="2 3">
    <name type="scientific">Mytilus coruscus</name>
    <name type="common">Sea mussel</name>
    <dbReference type="NCBI Taxonomy" id="42192"/>
    <lineage>
        <taxon>Eukaryota</taxon>
        <taxon>Metazoa</taxon>
        <taxon>Spiralia</taxon>
        <taxon>Lophotrochozoa</taxon>
        <taxon>Mollusca</taxon>
        <taxon>Bivalvia</taxon>
        <taxon>Autobranchia</taxon>
        <taxon>Pteriomorphia</taxon>
        <taxon>Mytilida</taxon>
        <taxon>Mytiloidea</taxon>
        <taxon>Mytilidae</taxon>
        <taxon>Mytilinae</taxon>
        <taxon>Mytilus</taxon>
    </lineage>
</organism>
<proteinExistence type="predicted"/>
<accession>A0A6J8ESI6</accession>